<dbReference type="PANTHER" id="PTHR15706">
    <property type="entry name" value="SH3 MULTIPLE DOMAIN"/>
    <property type="match status" value="1"/>
</dbReference>
<evidence type="ECO:0000313" key="2">
    <source>
        <dbReference type="Ensembl" id="ENSAMEP00000040168.1"/>
    </source>
</evidence>
<dbReference type="GeneTree" id="ENSGT00940000158812"/>
<accession>A0A7N5KI44</accession>
<reference evidence="2 3" key="1">
    <citation type="journal article" date="2010" name="Nature">
        <title>The sequence and de novo assembly of the giant panda genome.</title>
        <authorList>
            <person name="Li R."/>
            <person name="Fan W."/>
            <person name="Tian G."/>
            <person name="Zhu H."/>
            <person name="He L."/>
            <person name="Cai J."/>
            <person name="Huang Q."/>
            <person name="Cai Q."/>
            <person name="Li B."/>
            <person name="Bai Y."/>
            <person name="Zhang Z."/>
            <person name="Zhang Y."/>
            <person name="Wang W."/>
            <person name="Li J."/>
            <person name="Wei F."/>
            <person name="Li H."/>
            <person name="Jian M."/>
            <person name="Li J."/>
            <person name="Zhang Z."/>
            <person name="Nielsen R."/>
            <person name="Li D."/>
            <person name="Gu W."/>
            <person name="Yang Z."/>
            <person name="Xuan Z."/>
            <person name="Ryder O.A."/>
            <person name="Leung F.C."/>
            <person name="Zhou Y."/>
            <person name="Cao J."/>
            <person name="Sun X."/>
            <person name="Fu Y."/>
            <person name="Fang X."/>
            <person name="Guo X."/>
            <person name="Wang B."/>
            <person name="Hou R."/>
            <person name="Shen F."/>
            <person name="Mu B."/>
            <person name="Ni P."/>
            <person name="Lin R."/>
            <person name="Qian W."/>
            <person name="Wang G."/>
            <person name="Yu C."/>
            <person name="Nie W."/>
            <person name="Wang J."/>
            <person name="Wu Z."/>
            <person name="Liang H."/>
            <person name="Min J."/>
            <person name="Wu Q."/>
            <person name="Cheng S."/>
            <person name="Ruan J."/>
            <person name="Wang M."/>
            <person name="Shi Z."/>
            <person name="Wen M."/>
            <person name="Liu B."/>
            <person name="Ren X."/>
            <person name="Zheng H."/>
            <person name="Dong D."/>
            <person name="Cook K."/>
            <person name="Shan G."/>
            <person name="Zhang H."/>
            <person name="Kosiol C."/>
            <person name="Xie X."/>
            <person name="Lu Z."/>
            <person name="Zheng H."/>
            <person name="Li Y."/>
            <person name="Steiner C.C."/>
            <person name="Lam T.T."/>
            <person name="Lin S."/>
            <person name="Zhang Q."/>
            <person name="Li G."/>
            <person name="Tian J."/>
            <person name="Gong T."/>
            <person name="Liu H."/>
            <person name="Zhang D."/>
            <person name="Fang L."/>
            <person name="Ye C."/>
            <person name="Zhang J."/>
            <person name="Hu W."/>
            <person name="Xu A."/>
            <person name="Ren Y."/>
            <person name="Zhang G."/>
            <person name="Bruford M.W."/>
            <person name="Li Q."/>
            <person name="Ma L."/>
            <person name="Guo Y."/>
            <person name="An N."/>
            <person name="Hu Y."/>
            <person name="Zheng Y."/>
            <person name="Shi Y."/>
            <person name="Li Z."/>
            <person name="Liu Q."/>
            <person name="Chen Y."/>
            <person name="Zhao J."/>
            <person name="Qu N."/>
            <person name="Zhao S."/>
            <person name="Tian F."/>
            <person name="Wang X."/>
            <person name="Wang H."/>
            <person name="Xu L."/>
            <person name="Liu X."/>
            <person name="Vinar T."/>
            <person name="Wang Y."/>
            <person name="Lam T.W."/>
            <person name="Yiu S.M."/>
            <person name="Liu S."/>
            <person name="Zhang H."/>
            <person name="Li D."/>
            <person name="Huang Y."/>
            <person name="Wang X."/>
            <person name="Yang G."/>
            <person name="Jiang Z."/>
            <person name="Wang J."/>
            <person name="Qin N."/>
            <person name="Li L."/>
            <person name="Li J."/>
            <person name="Bolund L."/>
            <person name="Kristiansen K."/>
            <person name="Wong G.K."/>
            <person name="Olson M."/>
            <person name="Zhang X."/>
            <person name="Li S."/>
            <person name="Yang H."/>
            <person name="Wang J."/>
            <person name="Wang J."/>
        </authorList>
    </citation>
    <scope>NUCLEOTIDE SEQUENCE [LARGE SCALE GENOMIC DNA]</scope>
</reference>
<dbReference type="GO" id="GO:0005737">
    <property type="term" value="C:cytoplasm"/>
    <property type="evidence" value="ECO:0007669"/>
    <property type="project" value="TreeGrafter"/>
</dbReference>
<organism evidence="2 3">
    <name type="scientific">Ailuropoda melanoleuca</name>
    <name type="common">Giant panda</name>
    <dbReference type="NCBI Taxonomy" id="9646"/>
    <lineage>
        <taxon>Eukaryota</taxon>
        <taxon>Metazoa</taxon>
        <taxon>Chordata</taxon>
        <taxon>Craniata</taxon>
        <taxon>Vertebrata</taxon>
        <taxon>Euteleostomi</taxon>
        <taxon>Mammalia</taxon>
        <taxon>Eutheria</taxon>
        <taxon>Laurasiatheria</taxon>
        <taxon>Carnivora</taxon>
        <taxon>Caniformia</taxon>
        <taxon>Ursidae</taxon>
        <taxon>Ailuropoda</taxon>
    </lineage>
</organism>
<dbReference type="GO" id="GO:0042554">
    <property type="term" value="P:superoxide anion generation"/>
    <property type="evidence" value="ECO:0007669"/>
    <property type="project" value="TreeGrafter"/>
</dbReference>
<keyword evidence="3" id="KW-1185">Reference proteome</keyword>
<dbReference type="Ensembl" id="ENSAMET00000031525.1">
    <property type="protein sequence ID" value="ENSAMEP00000040168.1"/>
    <property type="gene ID" value="ENSAMEG00000031000.1"/>
</dbReference>
<dbReference type="Gene3D" id="3.30.1520.10">
    <property type="entry name" value="Phox-like domain"/>
    <property type="match status" value="1"/>
</dbReference>
<evidence type="ECO:0000256" key="1">
    <source>
        <dbReference type="SAM" id="MobiDB-lite"/>
    </source>
</evidence>
<proteinExistence type="predicted"/>
<reference evidence="2" key="3">
    <citation type="submission" date="2025-09" db="UniProtKB">
        <authorList>
            <consortium name="Ensembl"/>
        </authorList>
    </citation>
    <scope>IDENTIFICATION</scope>
</reference>
<evidence type="ECO:0008006" key="4">
    <source>
        <dbReference type="Google" id="ProtNLM"/>
    </source>
</evidence>
<dbReference type="GO" id="GO:0035091">
    <property type="term" value="F:phosphatidylinositol binding"/>
    <property type="evidence" value="ECO:0007669"/>
    <property type="project" value="InterPro"/>
</dbReference>
<dbReference type="SUPFAM" id="SSF64268">
    <property type="entry name" value="PX domain"/>
    <property type="match status" value="1"/>
</dbReference>
<reference evidence="2" key="2">
    <citation type="submission" date="2025-08" db="UniProtKB">
        <authorList>
            <consortium name="Ensembl"/>
        </authorList>
    </citation>
    <scope>IDENTIFICATION</scope>
</reference>
<dbReference type="InterPro" id="IPR051228">
    <property type="entry name" value="NADPH_Oxidase/PX-Domain"/>
</dbReference>
<protein>
    <recommendedName>
        <fullName evidence="4">PX domain-containing protein</fullName>
    </recommendedName>
</protein>
<dbReference type="PANTHER" id="PTHR15706:SF10">
    <property type="entry name" value="NADPH OXIDASE ORGANIZER 1"/>
    <property type="match status" value="1"/>
</dbReference>
<sequence length="100" mass="11072">MAASRYPVSVYAAALVQTARLQTFAFSVRWSDDSDTFVRRSWDEFKTLQKTLKETFPVEAGLLRRSDRVLPKLSGEAGRQGLRGGPTATLPRPGHAHSPV</sequence>
<dbReference type="Proteomes" id="UP000008912">
    <property type="component" value="Unassembled WGS sequence"/>
</dbReference>
<dbReference type="InParanoid" id="A0A7N5KI44"/>
<dbReference type="GO" id="GO:0016176">
    <property type="term" value="F:superoxide-generating NADPH oxidase activator activity"/>
    <property type="evidence" value="ECO:0007669"/>
    <property type="project" value="TreeGrafter"/>
</dbReference>
<dbReference type="AlphaFoldDB" id="A0A7N5KI44"/>
<dbReference type="InterPro" id="IPR036871">
    <property type="entry name" value="PX_dom_sf"/>
</dbReference>
<feature type="region of interest" description="Disordered" evidence="1">
    <location>
        <begin position="73"/>
        <end position="100"/>
    </location>
</feature>
<name>A0A7N5KI44_AILME</name>
<evidence type="ECO:0000313" key="3">
    <source>
        <dbReference type="Proteomes" id="UP000008912"/>
    </source>
</evidence>